<dbReference type="SUPFAM" id="SSF109635">
    <property type="entry name" value="DnaK suppressor protein DksA, alpha-hairpin domain"/>
    <property type="match status" value="1"/>
</dbReference>
<dbReference type="Pfam" id="PF01258">
    <property type="entry name" value="zf-dskA_traR"/>
    <property type="match status" value="1"/>
</dbReference>
<reference evidence="7 8" key="1">
    <citation type="journal article" date="2015" name="Stand. Genomic Sci.">
        <title>High quality draft genome sequence of the moderately halophilic bacterium Pontibacillus yanchengensis Y32(T) and comparison among Pontibacillus genomes.</title>
        <authorList>
            <person name="Huang J."/>
            <person name="Qiao Z.X."/>
            <person name="Tang J.W."/>
            <person name="Wang G."/>
        </authorList>
    </citation>
    <scope>NUCLEOTIDE SEQUENCE [LARGE SCALE GENOMIC DNA]</scope>
    <source>
        <strain evidence="7 8">Y32</strain>
    </source>
</reference>
<proteinExistence type="predicted"/>
<dbReference type="InterPro" id="IPR000962">
    <property type="entry name" value="Znf_DskA_TraR"/>
</dbReference>
<feature type="compositionally biased region" description="Basic and acidic residues" evidence="5">
    <location>
        <begin position="118"/>
        <end position="131"/>
    </location>
</feature>
<gene>
    <name evidence="7" type="ORF">N782_05630</name>
</gene>
<dbReference type="STRING" id="1385514.N782_05630"/>
<keyword evidence="1" id="KW-0479">Metal-binding</keyword>
<feature type="domain" description="Zinc finger DksA/TraR C4-type" evidence="6">
    <location>
        <begin position="89"/>
        <end position="117"/>
    </location>
</feature>
<comment type="caution">
    <text evidence="7">The sequence shown here is derived from an EMBL/GenBank/DDBJ whole genome shotgun (WGS) entry which is preliminary data.</text>
</comment>
<dbReference type="PROSITE" id="PS51128">
    <property type="entry name" value="ZF_DKSA_2"/>
    <property type="match status" value="1"/>
</dbReference>
<dbReference type="PANTHER" id="PTHR33823:SF4">
    <property type="entry name" value="GENERAL STRESS PROTEIN 16O"/>
    <property type="match status" value="1"/>
</dbReference>
<feature type="region of interest" description="Disordered" evidence="5">
    <location>
        <begin position="118"/>
        <end position="151"/>
    </location>
</feature>
<evidence type="ECO:0000256" key="2">
    <source>
        <dbReference type="ARBA" id="ARBA00022771"/>
    </source>
</evidence>
<accession>A0A0A2TH15</accession>
<evidence type="ECO:0000313" key="7">
    <source>
        <dbReference type="EMBL" id="KGP73356.1"/>
    </source>
</evidence>
<evidence type="ECO:0000256" key="1">
    <source>
        <dbReference type="ARBA" id="ARBA00022723"/>
    </source>
</evidence>
<evidence type="ECO:0000256" key="4">
    <source>
        <dbReference type="PROSITE-ProRule" id="PRU00510"/>
    </source>
</evidence>
<dbReference type="PANTHER" id="PTHR33823">
    <property type="entry name" value="RNA POLYMERASE-BINDING TRANSCRIPTION FACTOR DKSA-RELATED"/>
    <property type="match status" value="1"/>
</dbReference>
<evidence type="ECO:0000313" key="8">
    <source>
        <dbReference type="Proteomes" id="UP000030147"/>
    </source>
</evidence>
<dbReference type="SUPFAM" id="SSF57716">
    <property type="entry name" value="Glucocorticoid receptor-like (DNA-binding domain)"/>
    <property type="match status" value="1"/>
</dbReference>
<feature type="zinc finger region" description="dksA C4-type" evidence="4">
    <location>
        <begin position="94"/>
        <end position="118"/>
    </location>
</feature>
<name>A0A0A2TH15_9BACI</name>
<dbReference type="EMBL" id="AVBF01000014">
    <property type="protein sequence ID" value="KGP73356.1"/>
    <property type="molecule type" value="Genomic_DNA"/>
</dbReference>
<organism evidence="7 8">
    <name type="scientific">Pontibacillus yanchengensis Y32</name>
    <dbReference type="NCBI Taxonomy" id="1385514"/>
    <lineage>
        <taxon>Bacteria</taxon>
        <taxon>Bacillati</taxon>
        <taxon>Bacillota</taxon>
        <taxon>Bacilli</taxon>
        <taxon>Bacillales</taxon>
        <taxon>Bacillaceae</taxon>
        <taxon>Pontibacillus</taxon>
    </lineage>
</organism>
<sequence length="257" mass="30004">MLTEKQTQQLRTELYSQQRELLTHSEQNDHYGLENEAVQESVSELSNYDNHPGDNATYLYEREKDIALNEHAEKELKDIVQALYRMDQGSYGRCEECNKEIPFERLEALPTTVYCKEHSPDQEEHEQRPVEEEVLQPGLRRRSDESTSTAFYDSEDSWQDVARYGTSETPSDFSGQDIEQYDDTYINSDENVSYVEDYENFTGVDMYGNNVTVYPNAQHDEYEEDLDESGMMSIVGEIHYSEKDSYLEDEEGHNELD</sequence>
<evidence type="ECO:0000256" key="5">
    <source>
        <dbReference type="SAM" id="MobiDB-lite"/>
    </source>
</evidence>
<evidence type="ECO:0000259" key="6">
    <source>
        <dbReference type="Pfam" id="PF01258"/>
    </source>
</evidence>
<dbReference type="GO" id="GO:0008270">
    <property type="term" value="F:zinc ion binding"/>
    <property type="evidence" value="ECO:0007669"/>
    <property type="project" value="UniProtKB-KW"/>
</dbReference>
<dbReference type="NCBIfam" id="TIGR02890">
    <property type="entry name" value="bacill_yteA"/>
    <property type="match status" value="1"/>
</dbReference>
<dbReference type="Proteomes" id="UP000030147">
    <property type="component" value="Unassembled WGS sequence"/>
</dbReference>
<dbReference type="Gene3D" id="1.20.120.910">
    <property type="entry name" value="DksA, coiled-coil domain"/>
    <property type="match status" value="1"/>
</dbReference>
<protein>
    <recommendedName>
        <fullName evidence="6">Zinc finger DksA/TraR C4-type domain-containing protein</fullName>
    </recommendedName>
</protein>
<keyword evidence="3" id="KW-0862">Zinc</keyword>
<keyword evidence="8" id="KW-1185">Reference proteome</keyword>
<dbReference type="eggNOG" id="COG1734">
    <property type="taxonomic scope" value="Bacteria"/>
</dbReference>
<dbReference type="InterPro" id="IPR014240">
    <property type="entry name" value="YteA"/>
</dbReference>
<keyword evidence="2" id="KW-0863">Zinc-finger</keyword>
<evidence type="ECO:0000256" key="3">
    <source>
        <dbReference type="ARBA" id="ARBA00022833"/>
    </source>
</evidence>
<dbReference type="AlphaFoldDB" id="A0A0A2TH15"/>
<dbReference type="InterPro" id="IPR037187">
    <property type="entry name" value="DnaK_N"/>
</dbReference>
<dbReference type="OrthoDB" id="9811543at2"/>
<dbReference type="RefSeq" id="WP_036817887.1">
    <property type="nucleotide sequence ID" value="NZ_AVBF01000014.1"/>
</dbReference>